<gene>
    <name evidence="1" type="ORF">KIPB_010392</name>
</gene>
<protein>
    <submittedName>
        <fullName evidence="1">Uncharacterized protein</fullName>
    </submittedName>
</protein>
<dbReference type="Gene3D" id="1.20.890.10">
    <property type="entry name" value="cAMP-dependent protein kinase regulatory subunit, dimerization-anchoring domain"/>
    <property type="match status" value="1"/>
</dbReference>
<keyword evidence="2" id="KW-1185">Reference proteome</keyword>
<accession>A0A391NPR7</accession>
<dbReference type="CDD" id="cd22970">
    <property type="entry name" value="DD_NDKH5-like"/>
    <property type="match status" value="1"/>
</dbReference>
<name>A0A391NPR7_9EUKA</name>
<dbReference type="InterPro" id="IPR007858">
    <property type="entry name" value="Dpy-30_motif"/>
</dbReference>
<evidence type="ECO:0000313" key="2">
    <source>
        <dbReference type="Proteomes" id="UP000265618"/>
    </source>
</evidence>
<dbReference type="Proteomes" id="UP000265618">
    <property type="component" value="Unassembled WGS sequence"/>
</dbReference>
<evidence type="ECO:0000313" key="1">
    <source>
        <dbReference type="EMBL" id="GCA63517.1"/>
    </source>
</evidence>
<sequence length="66" mass="7409">MSFPPVPGADEHATELYLAEQAVYPTLQQGLTELCKQKPSDPIGWLAEWLAHNNPHRPSVEEPEDE</sequence>
<organism evidence="1 2">
    <name type="scientific">Kipferlia bialata</name>
    <dbReference type="NCBI Taxonomy" id="797122"/>
    <lineage>
        <taxon>Eukaryota</taxon>
        <taxon>Metamonada</taxon>
        <taxon>Carpediemonas-like organisms</taxon>
        <taxon>Kipferlia</taxon>
    </lineage>
</organism>
<proteinExistence type="predicted"/>
<dbReference type="Pfam" id="PF05186">
    <property type="entry name" value="Dpy-30"/>
    <property type="match status" value="1"/>
</dbReference>
<dbReference type="AlphaFoldDB" id="A0A391NPR7"/>
<dbReference type="EMBL" id="BDIP01003850">
    <property type="protein sequence ID" value="GCA63517.1"/>
    <property type="molecule type" value="Genomic_DNA"/>
</dbReference>
<dbReference type="OrthoDB" id="1729737at2759"/>
<dbReference type="SUPFAM" id="SSF47391">
    <property type="entry name" value="Dimerization-anchoring domain of cAMP-dependent PK regulatory subunit"/>
    <property type="match status" value="1"/>
</dbReference>
<reference evidence="1 2" key="1">
    <citation type="journal article" date="2018" name="PLoS ONE">
        <title>The draft genome of Kipferlia bialata reveals reductive genome evolution in fornicate parasites.</title>
        <authorList>
            <person name="Tanifuji G."/>
            <person name="Takabayashi S."/>
            <person name="Kume K."/>
            <person name="Takagi M."/>
            <person name="Nakayama T."/>
            <person name="Kamikawa R."/>
            <person name="Inagaki Y."/>
            <person name="Hashimoto T."/>
        </authorList>
    </citation>
    <scope>NUCLEOTIDE SEQUENCE [LARGE SCALE GENOMIC DNA]</scope>
    <source>
        <strain evidence="1">NY0173</strain>
    </source>
</reference>
<comment type="caution">
    <text evidence="1">The sequence shown here is derived from an EMBL/GenBank/DDBJ whole genome shotgun (WGS) entry which is preliminary data.</text>
</comment>